<comment type="caution">
    <text evidence="2">The sequence shown here is derived from an EMBL/GenBank/DDBJ whole genome shotgun (WGS) entry which is preliminary data.</text>
</comment>
<reference evidence="2 3" key="1">
    <citation type="submission" date="2018-08" db="EMBL/GenBank/DDBJ databases">
        <title>A genome reference for cultivated species of the human gut microbiota.</title>
        <authorList>
            <person name="Zou Y."/>
            <person name="Xue W."/>
            <person name="Luo G."/>
        </authorList>
    </citation>
    <scope>NUCLEOTIDE SEQUENCE [LARGE SCALE GENOMIC DNA]</scope>
    <source>
        <strain evidence="2 3">AM26-26AC</strain>
    </source>
</reference>
<dbReference type="PROSITE" id="PS51257">
    <property type="entry name" value="PROKAR_LIPOPROTEIN"/>
    <property type="match status" value="1"/>
</dbReference>
<evidence type="ECO:0000259" key="1">
    <source>
        <dbReference type="Pfam" id="PF12702"/>
    </source>
</evidence>
<dbReference type="AlphaFoldDB" id="A0A414MGG5"/>
<accession>A0A414MGG5</accession>
<dbReference type="Gene3D" id="2.40.128.280">
    <property type="match status" value="1"/>
</dbReference>
<proteinExistence type="predicted"/>
<dbReference type="RefSeq" id="WP_004295038.1">
    <property type="nucleotide sequence ID" value="NZ_JAQECU010000007.1"/>
</dbReference>
<dbReference type="Proteomes" id="UP000283538">
    <property type="component" value="Unassembled WGS sequence"/>
</dbReference>
<dbReference type="InterPro" id="IPR024311">
    <property type="entry name" value="Lipocalin-like"/>
</dbReference>
<name>A0A414MGG5_9BACE</name>
<dbReference type="EMBL" id="QSLA01000004">
    <property type="protein sequence ID" value="RHF10489.1"/>
    <property type="molecule type" value="Genomic_DNA"/>
</dbReference>
<feature type="domain" description="Lipocalin-like" evidence="1">
    <location>
        <begin position="26"/>
        <end position="116"/>
    </location>
</feature>
<dbReference type="Pfam" id="PF12702">
    <property type="entry name" value="Lipocalin_3"/>
    <property type="match status" value="1"/>
</dbReference>
<protein>
    <recommendedName>
        <fullName evidence="1">Lipocalin-like domain-containing protein</fullName>
    </recommendedName>
</protein>
<organism evidence="2 3">
    <name type="scientific">Bacteroides eggerthii</name>
    <dbReference type="NCBI Taxonomy" id="28111"/>
    <lineage>
        <taxon>Bacteria</taxon>
        <taxon>Pseudomonadati</taxon>
        <taxon>Bacteroidota</taxon>
        <taxon>Bacteroidia</taxon>
        <taxon>Bacteroidales</taxon>
        <taxon>Bacteroidaceae</taxon>
        <taxon>Bacteroides</taxon>
    </lineage>
</organism>
<evidence type="ECO:0000313" key="3">
    <source>
        <dbReference type="Proteomes" id="UP000283538"/>
    </source>
</evidence>
<sequence>MKTLLLAATVLITAITACNEKKSKVTIIGSWIMPVEGQPGKMQGIRLGEDGEASSINMATLVYKYWEQQGDELYLTVKSIGNGVEIEGIDTLKIEKLTTDSLVLNSNYGYTLRYAKEKSTKP</sequence>
<evidence type="ECO:0000313" key="2">
    <source>
        <dbReference type="EMBL" id="RHF10489.1"/>
    </source>
</evidence>
<gene>
    <name evidence="2" type="ORF">DW701_04940</name>
</gene>